<dbReference type="AlphaFoldDB" id="A0A291RRD3"/>
<dbReference type="Pfam" id="PF01557">
    <property type="entry name" value="FAA_hydrolase"/>
    <property type="match status" value="1"/>
</dbReference>
<accession>A0A291RRD3</accession>
<dbReference type="PANTHER" id="PTHR30143:SF0">
    <property type="entry name" value="2-KETO-4-PENTENOATE HYDRATASE"/>
    <property type="match status" value="1"/>
</dbReference>
<name>A0A291RRD3_9NOCA</name>
<proteinExistence type="predicted"/>
<evidence type="ECO:0000313" key="3">
    <source>
        <dbReference type="EMBL" id="ATL69808.1"/>
    </source>
</evidence>
<dbReference type="Proteomes" id="UP000221961">
    <property type="component" value="Chromosome"/>
</dbReference>
<evidence type="ECO:0000313" key="4">
    <source>
        <dbReference type="Proteomes" id="UP000221961"/>
    </source>
</evidence>
<dbReference type="KEGG" id="ntp:CRH09_30215"/>
<dbReference type="InterPro" id="IPR050772">
    <property type="entry name" value="Hydratase-Decarb/MhpD_sf"/>
</dbReference>
<dbReference type="InterPro" id="IPR036663">
    <property type="entry name" value="Fumarylacetoacetase_C_sf"/>
</dbReference>
<keyword evidence="1" id="KW-0456">Lyase</keyword>
<reference evidence="3 4" key="1">
    <citation type="submission" date="2017-10" db="EMBL/GenBank/DDBJ databases">
        <title>Comparative genomics between pathogenic Norcardia.</title>
        <authorList>
            <person name="Zeng L."/>
        </authorList>
    </citation>
    <scope>NUCLEOTIDE SEQUENCE [LARGE SCALE GENOMIC DNA]</scope>
    <source>
        <strain evidence="3 4">NC_YFY_NT001</strain>
    </source>
</reference>
<protein>
    <submittedName>
        <fullName evidence="3">2-keto-4-pentenoate hydratase</fullName>
    </submittedName>
</protein>
<dbReference type="GO" id="GO:0005737">
    <property type="term" value="C:cytoplasm"/>
    <property type="evidence" value="ECO:0007669"/>
    <property type="project" value="TreeGrafter"/>
</dbReference>
<sequence>MTSAMPNTTIIERTAARLRIARETGEPCLPLRNILGDKDIDAAYAVQRLLAEERVAAGARIVGAKIGLTAPAVQRQFGVYQPDFGVLFDNMIYSHAEPIPLTSLLQPRVEGELAFVLHRDIDRPGASVADVLRATDFLLPAIEIVDSRIEDWDLAITDTVADNASSGAVVLGATPYSPRGLDLSRLTMTLEHNGTPASSGIGRACLGSPVVAVTWLARELVRRGQALRAGDIVMSGALGPMVPISAPGTFRLRIDGMAEVDAVLERTTE</sequence>
<dbReference type="EMBL" id="CP023778">
    <property type="protein sequence ID" value="ATL69808.1"/>
    <property type="molecule type" value="Genomic_DNA"/>
</dbReference>
<dbReference type="SUPFAM" id="SSF56529">
    <property type="entry name" value="FAH"/>
    <property type="match status" value="1"/>
</dbReference>
<dbReference type="PANTHER" id="PTHR30143">
    <property type="entry name" value="ACID HYDRATASE"/>
    <property type="match status" value="1"/>
</dbReference>
<dbReference type="GO" id="GO:0008684">
    <property type="term" value="F:2-oxopent-4-enoate hydratase activity"/>
    <property type="evidence" value="ECO:0007669"/>
    <property type="project" value="TreeGrafter"/>
</dbReference>
<dbReference type="Gene3D" id="3.90.850.10">
    <property type="entry name" value="Fumarylacetoacetase-like, C-terminal domain"/>
    <property type="match status" value="1"/>
</dbReference>
<dbReference type="InterPro" id="IPR011234">
    <property type="entry name" value="Fumarylacetoacetase-like_C"/>
</dbReference>
<feature type="domain" description="Fumarylacetoacetase-like C-terminal" evidence="2">
    <location>
        <begin position="82"/>
        <end position="260"/>
    </location>
</feature>
<evidence type="ECO:0000259" key="2">
    <source>
        <dbReference type="Pfam" id="PF01557"/>
    </source>
</evidence>
<evidence type="ECO:0000256" key="1">
    <source>
        <dbReference type="ARBA" id="ARBA00023239"/>
    </source>
</evidence>
<organism evidence="3 4">
    <name type="scientific">Nocardia terpenica</name>
    <dbReference type="NCBI Taxonomy" id="455432"/>
    <lineage>
        <taxon>Bacteria</taxon>
        <taxon>Bacillati</taxon>
        <taxon>Actinomycetota</taxon>
        <taxon>Actinomycetes</taxon>
        <taxon>Mycobacteriales</taxon>
        <taxon>Nocardiaceae</taxon>
        <taxon>Nocardia</taxon>
    </lineage>
</organism>
<gene>
    <name evidence="3" type="ORF">CRH09_30215</name>
</gene>